<dbReference type="GeneID" id="63761736"/>
<dbReference type="EMBL" id="KV878582">
    <property type="protein sequence ID" value="OJJ63606.1"/>
    <property type="molecule type" value="Genomic_DNA"/>
</dbReference>
<keyword evidence="1" id="KW-0732">Signal</keyword>
<evidence type="ECO:0000313" key="3">
    <source>
        <dbReference type="Proteomes" id="UP000184356"/>
    </source>
</evidence>
<keyword evidence="3" id="KW-1185">Reference proteome</keyword>
<accession>A0A1L9TW14</accession>
<dbReference type="VEuPathDB" id="FungiDB:ASPSYDRAFT_38194"/>
<reference evidence="3" key="1">
    <citation type="journal article" date="2017" name="Genome Biol.">
        <title>Comparative genomics reveals high biological diversity and specific adaptations in the industrially and medically important fungal genus Aspergillus.</title>
        <authorList>
            <person name="de Vries R.P."/>
            <person name="Riley R."/>
            <person name="Wiebenga A."/>
            <person name="Aguilar-Osorio G."/>
            <person name="Amillis S."/>
            <person name="Uchima C.A."/>
            <person name="Anderluh G."/>
            <person name="Asadollahi M."/>
            <person name="Askin M."/>
            <person name="Barry K."/>
            <person name="Battaglia E."/>
            <person name="Bayram O."/>
            <person name="Benocci T."/>
            <person name="Braus-Stromeyer S.A."/>
            <person name="Caldana C."/>
            <person name="Canovas D."/>
            <person name="Cerqueira G.C."/>
            <person name="Chen F."/>
            <person name="Chen W."/>
            <person name="Choi C."/>
            <person name="Clum A."/>
            <person name="Dos Santos R.A."/>
            <person name="Damasio A.R."/>
            <person name="Diallinas G."/>
            <person name="Emri T."/>
            <person name="Fekete E."/>
            <person name="Flipphi M."/>
            <person name="Freyberg S."/>
            <person name="Gallo A."/>
            <person name="Gournas C."/>
            <person name="Habgood R."/>
            <person name="Hainaut M."/>
            <person name="Harispe M.L."/>
            <person name="Henrissat B."/>
            <person name="Hilden K.S."/>
            <person name="Hope R."/>
            <person name="Hossain A."/>
            <person name="Karabika E."/>
            <person name="Karaffa L."/>
            <person name="Karanyi Z."/>
            <person name="Krasevec N."/>
            <person name="Kuo A."/>
            <person name="Kusch H."/>
            <person name="LaButti K."/>
            <person name="Lagendijk E.L."/>
            <person name="Lapidus A."/>
            <person name="Levasseur A."/>
            <person name="Lindquist E."/>
            <person name="Lipzen A."/>
            <person name="Logrieco A.F."/>
            <person name="MacCabe A."/>
            <person name="Maekelae M.R."/>
            <person name="Malavazi I."/>
            <person name="Melin P."/>
            <person name="Meyer V."/>
            <person name="Mielnichuk N."/>
            <person name="Miskei M."/>
            <person name="Molnar A.P."/>
            <person name="Mule G."/>
            <person name="Ngan C.Y."/>
            <person name="Orejas M."/>
            <person name="Orosz E."/>
            <person name="Ouedraogo J.P."/>
            <person name="Overkamp K.M."/>
            <person name="Park H.-S."/>
            <person name="Perrone G."/>
            <person name="Piumi F."/>
            <person name="Punt P.J."/>
            <person name="Ram A.F."/>
            <person name="Ramon A."/>
            <person name="Rauscher S."/>
            <person name="Record E."/>
            <person name="Riano-Pachon D.M."/>
            <person name="Robert V."/>
            <person name="Roehrig J."/>
            <person name="Ruller R."/>
            <person name="Salamov A."/>
            <person name="Salih N.S."/>
            <person name="Samson R.A."/>
            <person name="Sandor E."/>
            <person name="Sanguinetti M."/>
            <person name="Schuetze T."/>
            <person name="Sepcic K."/>
            <person name="Shelest E."/>
            <person name="Sherlock G."/>
            <person name="Sophianopoulou V."/>
            <person name="Squina F.M."/>
            <person name="Sun H."/>
            <person name="Susca A."/>
            <person name="Todd R.B."/>
            <person name="Tsang A."/>
            <person name="Unkles S.E."/>
            <person name="van de Wiele N."/>
            <person name="van Rossen-Uffink D."/>
            <person name="Oliveira J.V."/>
            <person name="Vesth T.C."/>
            <person name="Visser J."/>
            <person name="Yu J.-H."/>
            <person name="Zhou M."/>
            <person name="Andersen M.R."/>
            <person name="Archer D.B."/>
            <person name="Baker S.E."/>
            <person name="Benoit I."/>
            <person name="Brakhage A.A."/>
            <person name="Braus G.H."/>
            <person name="Fischer R."/>
            <person name="Frisvad J.C."/>
            <person name="Goldman G.H."/>
            <person name="Houbraken J."/>
            <person name="Oakley B."/>
            <person name="Pocsi I."/>
            <person name="Scazzocchio C."/>
            <person name="Seiboth B."/>
            <person name="vanKuyk P.A."/>
            <person name="Wortman J."/>
            <person name="Dyer P.S."/>
            <person name="Grigoriev I.V."/>
        </authorList>
    </citation>
    <scope>NUCLEOTIDE SEQUENCE [LARGE SCALE GENOMIC DNA]</scope>
    <source>
        <strain evidence="3">CBS 593.65</strain>
    </source>
</reference>
<feature type="chain" id="PRO_5012431320" description="Secreted protein" evidence="1">
    <location>
        <begin position="30"/>
        <end position="104"/>
    </location>
</feature>
<feature type="signal peptide" evidence="1">
    <location>
        <begin position="1"/>
        <end position="29"/>
    </location>
</feature>
<evidence type="ECO:0000313" key="2">
    <source>
        <dbReference type="EMBL" id="OJJ63606.1"/>
    </source>
</evidence>
<dbReference type="AlphaFoldDB" id="A0A1L9TW14"/>
<organism evidence="2 3">
    <name type="scientific">Aspergillus sydowii CBS 593.65</name>
    <dbReference type="NCBI Taxonomy" id="1036612"/>
    <lineage>
        <taxon>Eukaryota</taxon>
        <taxon>Fungi</taxon>
        <taxon>Dikarya</taxon>
        <taxon>Ascomycota</taxon>
        <taxon>Pezizomycotina</taxon>
        <taxon>Eurotiomycetes</taxon>
        <taxon>Eurotiomycetidae</taxon>
        <taxon>Eurotiales</taxon>
        <taxon>Aspergillaceae</taxon>
        <taxon>Aspergillus</taxon>
        <taxon>Aspergillus subgen. Nidulantes</taxon>
    </lineage>
</organism>
<dbReference type="RefSeq" id="XP_040707412.1">
    <property type="nucleotide sequence ID" value="XM_040845663.1"/>
</dbReference>
<sequence length="104" mass="11617">MTHLNVAKKAFVGVCIILEVLCISEGVQSLLYHDPMEDQGKDAPLSALEIPYFCPVAVSRLLVNSRMLIRCADSSVEDDSILLIQVRFCDRLGDVLLRSQRQLI</sequence>
<protein>
    <recommendedName>
        <fullName evidence="4">Secreted protein</fullName>
    </recommendedName>
</protein>
<proteinExistence type="predicted"/>
<name>A0A1L9TW14_9EURO</name>
<gene>
    <name evidence="2" type="ORF">ASPSYDRAFT_38194</name>
</gene>
<dbReference type="Proteomes" id="UP000184356">
    <property type="component" value="Unassembled WGS sequence"/>
</dbReference>
<evidence type="ECO:0000256" key="1">
    <source>
        <dbReference type="SAM" id="SignalP"/>
    </source>
</evidence>
<evidence type="ECO:0008006" key="4">
    <source>
        <dbReference type="Google" id="ProtNLM"/>
    </source>
</evidence>